<dbReference type="EMBL" id="PXOH01000028">
    <property type="protein sequence ID" value="PSF33924.1"/>
    <property type="molecule type" value="Genomic_DNA"/>
</dbReference>
<evidence type="ECO:0000313" key="5">
    <source>
        <dbReference type="Proteomes" id="UP000239001"/>
    </source>
</evidence>
<dbReference type="GO" id="GO:0016279">
    <property type="term" value="F:protein-lysine N-methyltransferase activity"/>
    <property type="evidence" value="ECO:0007669"/>
    <property type="project" value="TreeGrafter"/>
</dbReference>
<dbReference type="CDD" id="cd02440">
    <property type="entry name" value="AdoMet_MTases"/>
    <property type="match status" value="1"/>
</dbReference>
<keyword evidence="1 4" id="KW-0489">Methyltransferase</keyword>
<dbReference type="SUPFAM" id="SSF53335">
    <property type="entry name" value="S-adenosyl-L-methionine-dependent methyltransferases"/>
    <property type="match status" value="1"/>
</dbReference>
<accession>A0A2T1LTI0</accession>
<name>A0A2T1LTI0_9CHRO</name>
<comment type="caution">
    <text evidence="4">The sequence shown here is derived from an EMBL/GenBank/DDBJ whole genome shotgun (WGS) entry which is preliminary data.</text>
</comment>
<dbReference type="GO" id="GO:0005737">
    <property type="term" value="C:cytoplasm"/>
    <property type="evidence" value="ECO:0007669"/>
    <property type="project" value="TreeGrafter"/>
</dbReference>
<reference evidence="4 5" key="2">
    <citation type="submission" date="2018-03" db="EMBL/GenBank/DDBJ databases">
        <authorList>
            <person name="Keele B.F."/>
        </authorList>
    </citation>
    <scope>NUCLEOTIDE SEQUENCE [LARGE SCALE GENOMIC DNA]</scope>
    <source>
        <strain evidence="4 5">CCALA 016</strain>
    </source>
</reference>
<protein>
    <submittedName>
        <fullName evidence="4">Class I SAM-dependent methyltransferase</fullName>
    </submittedName>
</protein>
<keyword evidence="2 4" id="KW-0808">Transferase</keyword>
<keyword evidence="5" id="KW-1185">Reference proteome</keyword>
<evidence type="ECO:0000313" key="4">
    <source>
        <dbReference type="EMBL" id="PSF33924.1"/>
    </source>
</evidence>
<dbReference type="OrthoDB" id="9778208at2"/>
<evidence type="ECO:0000256" key="3">
    <source>
        <dbReference type="ARBA" id="ARBA00022691"/>
    </source>
</evidence>
<organism evidence="4 5">
    <name type="scientific">Aphanothece hegewaldii CCALA 016</name>
    <dbReference type="NCBI Taxonomy" id="2107694"/>
    <lineage>
        <taxon>Bacteria</taxon>
        <taxon>Bacillati</taxon>
        <taxon>Cyanobacteriota</taxon>
        <taxon>Cyanophyceae</taxon>
        <taxon>Oscillatoriophycideae</taxon>
        <taxon>Chroococcales</taxon>
        <taxon>Aphanothecaceae</taxon>
        <taxon>Aphanothece</taxon>
    </lineage>
</organism>
<dbReference type="InterPro" id="IPR029063">
    <property type="entry name" value="SAM-dependent_MTases_sf"/>
</dbReference>
<dbReference type="PANTHER" id="PTHR12843:SF5">
    <property type="entry name" value="EEF1A LYSINE METHYLTRANSFERASE 2"/>
    <property type="match status" value="1"/>
</dbReference>
<evidence type="ECO:0000256" key="1">
    <source>
        <dbReference type="ARBA" id="ARBA00022603"/>
    </source>
</evidence>
<dbReference type="Proteomes" id="UP000239001">
    <property type="component" value="Unassembled WGS sequence"/>
</dbReference>
<dbReference type="PROSITE" id="PS51585">
    <property type="entry name" value="SAM_MT_TPMT"/>
    <property type="match status" value="1"/>
</dbReference>
<proteinExistence type="predicted"/>
<dbReference type="GO" id="GO:0032259">
    <property type="term" value="P:methylation"/>
    <property type="evidence" value="ECO:0007669"/>
    <property type="project" value="UniProtKB-KW"/>
</dbReference>
<dbReference type="Pfam" id="PF05724">
    <property type="entry name" value="TPMT"/>
    <property type="match status" value="1"/>
</dbReference>
<sequence length="207" mass="23356">MDRQFPNWEQLYQEQAVESMPWFHEALDPDLEKALHQLSLTQGKALDIGTGPGTQAIALATLGFRVTATDLSTTAIEKAKKKTQDARLDILWMQDDILNSQLNGQFSVIVDRGCFHVLPPQRRQDYVSVVASLLEPSGYLFLKCFSTLETRESGPYRFTANEIEAIFQSHFHLISTEETQYYGTLDPMPKALFCILRKEELAIGAAV</sequence>
<keyword evidence="3" id="KW-0949">S-adenosyl-L-methionine</keyword>
<evidence type="ECO:0000256" key="2">
    <source>
        <dbReference type="ARBA" id="ARBA00022679"/>
    </source>
</evidence>
<dbReference type="Gene3D" id="3.40.50.150">
    <property type="entry name" value="Vaccinia Virus protein VP39"/>
    <property type="match status" value="1"/>
</dbReference>
<reference evidence="4 5" key="1">
    <citation type="submission" date="2018-03" db="EMBL/GenBank/DDBJ databases">
        <title>The ancient ancestry and fast evolution of plastids.</title>
        <authorList>
            <person name="Moore K.R."/>
            <person name="Magnabosco C."/>
            <person name="Momper L."/>
            <person name="Gold D.A."/>
            <person name="Bosak T."/>
            <person name="Fournier G.P."/>
        </authorList>
    </citation>
    <scope>NUCLEOTIDE SEQUENCE [LARGE SCALE GENOMIC DNA]</scope>
    <source>
        <strain evidence="4 5">CCALA 016</strain>
    </source>
</reference>
<dbReference type="InterPro" id="IPR008854">
    <property type="entry name" value="TPMT"/>
</dbReference>
<dbReference type="PANTHER" id="PTHR12843">
    <property type="entry name" value="PROTEIN-LYSINE N-METHYLTRANSFERASE METTL10"/>
    <property type="match status" value="1"/>
</dbReference>
<gene>
    <name evidence="4" type="ORF">C7H19_19585</name>
</gene>
<dbReference type="AlphaFoldDB" id="A0A2T1LTI0"/>